<dbReference type="InterPro" id="IPR000917">
    <property type="entry name" value="Sulfatase_N"/>
</dbReference>
<sequence>MLFFIQKLYTTTIFAKIVDHKSMFLKKIKPFLYLGIFYLIISLMIRTIFFFHPITTASFGFFEIIKVLFVGLINDIFVFILASSILALYFLFLSNSKYKKPYGYIIFGALVAFFLYIWLIPNNIFKQYGGSVTEIALSFVGIKAFLFGLMLFLPTQRIKIRNVLYFITLLLYVLLIIFNGVSEYFFYNEFGVRYNFIAVDYLIYTNEVIGNIMESYPVIPLFSGIMLVTLAITWFIYKKTKDELLELPNFKQKLILLGSFAVLCAISLMTLPSLMQMKSDNVFADEIEANGLPKFYWAFTHNELDYFQFYSQLDQKQAEKNFLSQYPQHTLARNIIAEQPEVKKNVVLISIESLSADFLEHYGNTQKITPFLDSLADKSLMFTNLYATGNRTVRGLEALTLCIPPTAGESIIKRNDNKNKFTTGNVFKSKGYDVKFLYGGYSYFDNMQDFFGGNGYDIVDRNNFKPEEITFANVWGVADEDMARKAIQVMNAEAKSGKPFFNHWMTVSNHRPFTYPDGRIDIPGTSKSREGGVKYTDYSLKLFFDMAKKQEWYKNTVFVIIADHCASSAGKTELPMDKYRIPAMIFSEGFIQPQKFDALMSQIDVMPTLFGLLNFSYQSKFLGQDVFKPEFQPKAYIATYQDLGFVKNNRLTIISPVKKAKQYSLELEKSDLAPEFKLYYDEKLLKDKDQKLVDDAISAYQSTSYWLKTKQLNR</sequence>
<feature type="binding site" evidence="8">
    <location>
        <position position="352"/>
    </location>
    <ligand>
        <name>Mn(2+)</name>
        <dbReference type="ChEBI" id="CHEBI:29035"/>
    </ligand>
</feature>
<dbReference type="GO" id="GO:0016740">
    <property type="term" value="F:transferase activity"/>
    <property type="evidence" value="ECO:0007669"/>
    <property type="project" value="UniProtKB-KW"/>
</dbReference>
<dbReference type="PANTHER" id="PTHR47371">
    <property type="entry name" value="LIPOTEICHOIC ACID SYNTHASE"/>
    <property type="match status" value="1"/>
</dbReference>
<evidence type="ECO:0000256" key="7">
    <source>
        <dbReference type="PIRSR" id="PIRSR005091-2"/>
    </source>
</evidence>
<feature type="binding site" evidence="8">
    <location>
        <position position="564"/>
    </location>
    <ligand>
        <name>Mn(2+)</name>
        <dbReference type="ChEBI" id="CHEBI:29035"/>
    </ligand>
</feature>
<keyword evidence="3 9" id="KW-0812">Transmembrane</keyword>
<dbReference type="GO" id="GO:0005886">
    <property type="term" value="C:plasma membrane"/>
    <property type="evidence" value="ECO:0007669"/>
    <property type="project" value="UniProtKB-SubCell"/>
</dbReference>
<feature type="active site" evidence="6">
    <location>
        <position position="392"/>
    </location>
</feature>
<feature type="binding site" evidence="7">
    <location>
        <position position="510"/>
    </location>
    <ligand>
        <name>substrate</name>
    </ligand>
</feature>
<dbReference type="GO" id="GO:0046872">
    <property type="term" value="F:metal ion binding"/>
    <property type="evidence" value="ECO:0007669"/>
    <property type="project" value="UniProtKB-KW"/>
</dbReference>
<dbReference type="Gene3D" id="3.30.1120.80">
    <property type="match status" value="1"/>
</dbReference>
<evidence type="ECO:0000256" key="6">
    <source>
        <dbReference type="PIRSR" id="PIRSR005091-1"/>
    </source>
</evidence>
<dbReference type="Proteomes" id="UP000184069">
    <property type="component" value="Unassembled WGS sequence"/>
</dbReference>
<feature type="domain" description="Sulfatase N-terminal" evidence="10">
    <location>
        <begin position="344"/>
        <end position="614"/>
    </location>
</feature>
<keyword evidence="4 9" id="KW-1133">Transmembrane helix</keyword>
<dbReference type="Pfam" id="PF00884">
    <property type="entry name" value="Sulfatase"/>
    <property type="match status" value="1"/>
</dbReference>
<evidence type="ECO:0000256" key="2">
    <source>
        <dbReference type="ARBA" id="ARBA00022475"/>
    </source>
</evidence>
<dbReference type="InterPro" id="IPR017850">
    <property type="entry name" value="Alkaline_phosphatase_core_sf"/>
</dbReference>
<dbReference type="AlphaFoldDB" id="A0A1M6VSV3"/>
<dbReference type="CDD" id="cd16015">
    <property type="entry name" value="LTA_synthase"/>
    <property type="match status" value="1"/>
</dbReference>
<name>A0A1M6VSV3_9FLAO</name>
<comment type="subcellular location">
    <subcellularLocation>
        <location evidence="1">Cell membrane</location>
        <topology evidence="1">Multi-pass membrane protein</topology>
    </subcellularLocation>
</comment>
<protein>
    <submittedName>
        <fullName evidence="11">Phosphoglycerol transferase MdoB</fullName>
    </submittedName>
</protein>
<gene>
    <name evidence="11" type="ORF">SAMN05444407_101353</name>
</gene>
<feature type="transmembrane region" description="Helical" evidence="9">
    <location>
        <begin position="64"/>
        <end position="90"/>
    </location>
</feature>
<dbReference type="Gene3D" id="3.40.720.10">
    <property type="entry name" value="Alkaline Phosphatase, subunit A"/>
    <property type="match status" value="1"/>
</dbReference>
<feature type="transmembrane region" description="Helical" evidence="9">
    <location>
        <begin position="31"/>
        <end position="52"/>
    </location>
</feature>
<feature type="transmembrane region" description="Helical" evidence="9">
    <location>
        <begin position="132"/>
        <end position="152"/>
    </location>
</feature>
<evidence type="ECO:0000256" key="9">
    <source>
        <dbReference type="SAM" id="Phobius"/>
    </source>
</evidence>
<keyword evidence="2" id="KW-1003">Cell membrane</keyword>
<keyword evidence="7" id="KW-0464">Manganese</keyword>
<evidence type="ECO:0000256" key="1">
    <source>
        <dbReference type="ARBA" id="ARBA00004651"/>
    </source>
</evidence>
<evidence type="ECO:0000256" key="5">
    <source>
        <dbReference type="ARBA" id="ARBA00023136"/>
    </source>
</evidence>
<accession>A0A1M6VSV3</accession>
<evidence type="ECO:0000259" key="10">
    <source>
        <dbReference type="Pfam" id="PF00884"/>
    </source>
</evidence>
<reference evidence="11 12" key="1">
    <citation type="submission" date="2016-11" db="EMBL/GenBank/DDBJ databases">
        <authorList>
            <person name="Jaros S."/>
            <person name="Januszkiewicz K."/>
            <person name="Wedrychowicz H."/>
        </authorList>
    </citation>
    <scope>NUCLEOTIDE SEQUENCE [LARGE SCALE GENOMIC DNA]</scope>
    <source>
        <strain evidence="11 12">DSM 27621</strain>
    </source>
</reference>
<evidence type="ECO:0000313" key="12">
    <source>
        <dbReference type="Proteomes" id="UP000184069"/>
    </source>
</evidence>
<feature type="transmembrane region" description="Helical" evidence="9">
    <location>
        <begin position="257"/>
        <end position="275"/>
    </location>
</feature>
<evidence type="ECO:0000256" key="8">
    <source>
        <dbReference type="PIRSR" id="PIRSR005091-3"/>
    </source>
</evidence>
<dbReference type="PANTHER" id="PTHR47371:SF3">
    <property type="entry name" value="PHOSPHOGLYCEROL TRANSFERASE I"/>
    <property type="match status" value="1"/>
</dbReference>
<feature type="binding site" evidence="8">
    <location>
        <position position="392"/>
    </location>
    <ligand>
        <name>Mn(2+)</name>
        <dbReference type="ChEBI" id="CHEBI:29035"/>
    </ligand>
</feature>
<feature type="transmembrane region" description="Helical" evidence="9">
    <location>
        <begin position="218"/>
        <end position="237"/>
    </location>
</feature>
<dbReference type="STRING" id="1423959.SAMN05444407_101353"/>
<evidence type="ECO:0000256" key="3">
    <source>
        <dbReference type="ARBA" id="ARBA00022692"/>
    </source>
</evidence>
<evidence type="ECO:0000313" key="11">
    <source>
        <dbReference type="EMBL" id="SHK84587.1"/>
    </source>
</evidence>
<feature type="transmembrane region" description="Helical" evidence="9">
    <location>
        <begin position="102"/>
        <end position="120"/>
    </location>
</feature>
<keyword evidence="7" id="KW-0479">Metal-binding</keyword>
<feature type="transmembrane region" description="Helical" evidence="9">
    <location>
        <begin position="164"/>
        <end position="187"/>
    </location>
</feature>
<keyword evidence="11" id="KW-0808">Transferase</keyword>
<keyword evidence="5 9" id="KW-0472">Membrane</keyword>
<feature type="binding site" evidence="8">
    <location>
        <position position="563"/>
    </location>
    <ligand>
        <name>Mn(2+)</name>
        <dbReference type="ChEBI" id="CHEBI:29035"/>
    </ligand>
</feature>
<dbReference type="SUPFAM" id="SSF53649">
    <property type="entry name" value="Alkaline phosphatase-like"/>
    <property type="match status" value="1"/>
</dbReference>
<organism evidence="11 12">
    <name type="scientific">Chryseobacterium contaminans</name>
    <dbReference type="NCBI Taxonomy" id="1423959"/>
    <lineage>
        <taxon>Bacteria</taxon>
        <taxon>Pseudomonadati</taxon>
        <taxon>Bacteroidota</taxon>
        <taxon>Flavobacteriia</taxon>
        <taxon>Flavobacteriales</taxon>
        <taxon>Weeksellaceae</taxon>
        <taxon>Chryseobacterium group</taxon>
        <taxon>Chryseobacterium</taxon>
    </lineage>
</organism>
<proteinExistence type="predicted"/>
<evidence type="ECO:0000256" key="4">
    <source>
        <dbReference type="ARBA" id="ARBA00022989"/>
    </source>
</evidence>
<dbReference type="InterPro" id="IPR050448">
    <property type="entry name" value="OpgB/LTA_synthase_biosynth"/>
</dbReference>
<dbReference type="EMBL" id="FRBM01000001">
    <property type="protein sequence ID" value="SHK84587.1"/>
    <property type="molecule type" value="Genomic_DNA"/>
</dbReference>